<evidence type="ECO:0000256" key="5">
    <source>
        <dbReference type="ARBA" id="ARBA00022842"/>
    </source>
</evidence>
<evidence type="ECO:0000256" key="7">
    <source>
        <dbReference type="SAM" id="MobiDB-lite"/>
    </source>
</evidence>
<dbReference type="SUPFAM" id="SSF48576">
    <property type="entry name" value="Terpenoid synthases"/>
    <property type="match status" value="1"/>
</dbReference>
<feature type="compositionally biased region" description="Polar residues" evidence="7">
    <location>
        <begin position="71"/>
        <end position="86"/>
    </location>
</feature>
<name>A0A261FAG4_9BIFI</name>
<evidence type="ECO:0000313" key="8">
    <source>
        <dbReference type="EMBL" id="OZG56141.1"/>
    </source>
</evidence>
<dbReference type="InterPro" id="IPR000092">
    <property type="entry name" value="Polyprenyl_synt"/>
</dbReference>
<evidence type="ECO:0000256" key="1">
    <source>
        <dbReference type="ARBA" id="ARBA00001946"/>
    </source>
</evidence>
<dbReference type="PANTHER" id="PTHR12001:SF85">
    <property type="entry name" value="SHORT CHAIN ISOPRENYL DIPHOSPHATE SYNTHASE"/>
    <property type="match status" value="1"/>
</dbReference>
<dbReference type="AlphaFoldDB" id="A0A261FAG4"/>
<keyword evidence="9" id="KW-1185">Reference proteome</keyword>
<sequence length="452" mass="49150">MDWYSSAKDQVNQRLRALISELAYPDPDSTPSAALMRAVAEQAHSSDEGGKRLRALGLLAFAALNPRSDPRNNSDATSSPAATPTSEPLDPFALDLACALELFQTGALVHDDIMDESVLRRGEDSAWVALAQQYSHYSELFHTSVDQHSQVVGGRGLAIMLGDLFATISLIAANNACSQAQVETAVHPRIEPQAHAQTHAELQAHAQTHVEPQAHAESQAQTAAQLASAVMTAMLTMQREVEIGQVLDQANSITPLDNPEEIVANCWSVYERKTASYTSIIPFTLGLLCAGLDENFARLSGFEIGRTVGIGFQIHDDLMDVVPSNPPTGKPLGGDIREGKRTILLADALILADPDDRHTLINLYSKSARTNEDVAQVMAIFQRSGAIERSWQRLQELKHSSDEALDKLEHALHAQASGQDEPQAQHQPQASPISEQAWERVRSICARMLGVK</sequence>
<dbReference type="PROSITE" id="PS00444">
    <property type="entry name" value="POLYPRENYL_SYNTHASE_2"/>
    <property type="match status" value="1"/>
</dbReference>
<evidence type="ECO:0000256" key="4">
    <source>
        <dbReference type="ARBA" id="ARBA00022723"/>
    </source>
</evidence>
<dbReference type="InterPro" id="IPR008949">
    <property type="entry name" value="Isoprenoid_synthase_dom_sf"/>
</dbReference>
<dbReference type="GO" id="GO:0008299">
    <property type="term" value="P:isoprenoid biosynthetic process"/>
    <property type="evidence" value="ECO:0007669"/>
    <property type="project" value="InterPro"/>
</dbReference>
<gene>
    <name evidence="8" type="ORF">AEAE_0629</name>
</gene>
<dbReference type="OrthoDB" id="4497239at2"/>
<protein>
    <submittedName>
        <fullName evidence="8">Polyprenyl synthetase</fullName>
    </submittedName>
</protein>
<dbReference type="Pfam" id="PF00348">
    <property type="entry name" value="polyprenyl_synt"/>
    <property type="match status" value="2"/>
</dbReference>
<evidence type="ECO:0000256" key="2">
    <source>
        <dbReference type="ARBA" id="ARBA00006706"/>
    </source>
</evidence>
<keyword evidence="3 6" id="KW-0808">Transferase</keyword>
<dbReference type="GO" id="GO:0004659">
    <property type="term" value="F:prenyltransferase activity"/>
    <property type="evidence" value="ECO:0007669"/>
    <property type="project" value="InterPro"/>
</dbReference>
<dbReference type="EMBL" id="MWWU01000002">
    <property type="protein sequence ID" value="OZG56141.1"/>
    <property type="molecule type" value="Genomic_DNA"/>
</dbReference>
<feature type="region of interest" description="Disordered" evidence="7">
    <location>
        <begin position="67"/>
        <end position="86"/>
    </location>
</feature>
<comment type="caution">
    <text evidence="8">The sequence shown here is derived from an EMBL/GenBank/DDBJ whole genome shotgun (WGS) entry which is preliminary data.</text>
</comment>
<accession>A0A261FAG4</accession>
<organism evidence="8 9">
    <name type="scientific">Aeriscardovia aeriphila</name>
    <dbReference type="NCBI Taxonomy" id="218139"/>
    <lineage>
        <taxon>Bacteria</taxon>
        <taxon>Bacillati</taxon>
        <taxon>Actinomycetota</taxon>
        <taxon>Actinomycetes</taxon>
        <taxon>Bifidobacteriales</taxon>
        <taxon>Bifidobacteriaceae</taxon>
        <taxon>Aeriscardovia</taxon>
    </lineage>
</organism>
<dbReference type="RefSeq" id="WP_158520481.1">
    <property type="nucleotide sequence ID" value="NZ_JACBYZ010000001.1"/>
</dbReference>
<evidence type="ECO:0000256" key="6">
    <source>
        <dbReference type="RuleBase" id="RU004466"/>
    </source>
</evidence>
<evidence type="ECO:0000256" key="3">
    <source>
        <dbReference type="ARBA" id="ARBA00022679"/>
    </source>
</evidence>
<dbReference type="InterPro" id="IPR033749">
    <property type="entry name" value="Polyprenyl_synt_CS"/>
</dbReference>
<reference evidence="8 9" key="1">
    <citation type="journal article" date="2017" name="BMC Genomics">
        <title>Comparative genomic and phylogenomic analyses of the Bifidobacteriaceae family.</title>
        <authorList>
            <person name="Lugli G.A."/>
            <person name="Milani C."/>
            <person name="Turroni F."/>
            <person name="Duranti S."/>
            <person name="Mancabelli L."/>
            <person name="Mangifesta M."/>
            <person name="Ferrario C."/>
            <person name="Modesto M."/>
            <person name="Mattarelli P."/>
            <person name="Jiri K."/>
            <person name="van Sinderen D."/>
            <person name="Ventura M."/>
        </authorList>
    </citation>
    <scope>NUCLEOTIDE SEQUENCE [LARGE SCALE GENOMIC DNA]</scope>
    <source>
        <strain evidence="8 9">LMG 21773</strain>
    </source>
</reference>
<dbReference type="PROSITE" id="PS00723">
    <property type="entry name" value="POLYPRENYL_SYNTHASE_1"/>
    <property type="match status" value="1"/>
</dbReference>
<dbReference type="Proteomes" id="UP000228976">
    <property type="component" value="Unassembled WGS sequence"/>
</dbReference>
<comment type="similarity">
    <text evidence="2 6">Belongs to the FPP/GGPP synthase family.</text>
</comment>
<dbReference type="Gene3D" id="1.10.600.10">
    <property type="entry name" value="Farnesyl Diphosphate Synthase"/>
    <property type="match status" value="1"/>
</dbReference>
<dbReference type="GO" id="GO:0046872">
    <property type="term" value="F:metal ion binding"/>
    <property type="evidence" value="ECO:0007669"/>
    <property type="project" value="UniProtKB-KW"/>
</dbReference>
<dbReference type="PANTHER" id="PTHR12001">
    <property type="entry name" value="GERANYLGERANYL PYROPHOSPHATE SYNTHASE"/>
    <property type="match status" value="1"/>
</dbReference>
<evidence type="ECO:0000313" key="9">
    <source>
        <dbReference type="Proteomes" id="UP000228976"/>
    </source>
</evidence>
<feature type="compositionally biased region" description="Polar residues" evidence="7">
    <location>
        <begin position="416"/>
        <end position="434"/>
    </location>
</feature>
<keyword evidence="4" id="KW-0479">Metal-binding</keyword>
<comment type="cofactor">
    <cofactor evidence="1">
        <name>Mg(2+)</name>
        <dbReference type="ChEBI" id="CHEBI:18420"/>
    </cofactor>
</comment>
<feature type="region of interest" description="Disordered" evidence="7">
    <location>
        <begin position="414"/>
        <end position="435"/>
    </location>
</feature>
<keyword evidence="5" id="KW-0460">Magnesium</keyword>
<proteinExistence type="inferred from homology"/>